<keyword evidence="1" id="KW-0812">Transmembrane</keyword>
<dbReference type="Proteomes" id="UP000710849">
    <property type="component" value="Unassembled WGS sequence"/>
</dbReference>
<dbReference type="EMBL" id="RCSW01000018">
    <property type="protein sequence ID" value="KAF7934246.1"/>
    <property type="molecule type" value="Genomic_DNA"/>
</dbReference>
<gene>
    <name evidence="2" type="ORF">EAE97_008606</name>
</gene>
<keyword evidence="3" id="KW-1185">Reference proteome</keyword>
<dbReference type="AlphaFoldDB" id="A0A9P5IEC9"/>
<sequence length="172" mass="19217">MTLRGSVKRNTKPLTDSRGSSMALEAEFLVIQVRHSNGFIDFQYKASHWNELDICVAPHGIVVMCLGVPGGDAQLQPYGRAAEFVSLVYITLSALLLVLNQTLLLEVFFKRYMIPEICDQQIVPLACCYLNIVFIIACFKSPPILVLGIAVTMHPGLAIPSFFVWLTYSWYS</sequence>
<name>A0A9P5IEC9_9HELO</name>
<reference evidence="2 3" key="1">
    <citation type="journal article" date="2020" name="Genome Biol. Evol.">
        <title>Comparative genomics of Sclerotiniaceae.</title>
        <authorList>
            <person name="Valero Jimenez C.A."/>
            <person name="Steentjes M."/>
            <person name="Scholten O.E."/>
            <person name="Van Kan J.A.L."/>
        </authorList>
    </citation>
    <scope>NUCLEOTIDE SEQUENCE [LARGE SCALE GENOMIC DNA]</scope>
    <source>
        <strain evidence="2 3">MUCL 94</strain>
    </source>
</reference>
<feature type="transmembrane region" description="Helical" evidence="1">
    <location>
        <begin position="84"/>
        <end position="109"/>
    </location>
</feature>
<protein>
    <submittedName>
        <fullName evidence="2">Uncharacterized protein</fullName>
    </submittedName>
</protein>
<evidence type="ECO:0000256" key="1">
    <source>
        <dbReference type="SAM" id="Phobius"/>
    </source>
</evidence>
<keyword evidence="1" id="KW-0472">Membrane</keyword>
<dbReference type="GeneID" id="62152194"/>
<keyword evidence="1" id="KW-1133">Transmembrane helix</keyword>
<feature type="transmembrane region" description="Helical" evidence="1">
    <location>
        <begin position="121"/>
        <end position="139"/>
    </location>
</feature>
<organism evidence="2 3">
    <name type="scientific">Botrytis byssoidea</name>
    <dbReference type="NCBI Taxonomy" id="139641"/>
    <lineage>
        <taxon>Eukaryota</taxon>
        <taxon>Fungi</taxon>
        <taxon>Dikarya</taxon>
        <taxon>Ascomycota</taxon>
        <taxon>Pezizomycotina</taxon>
        <taxon>Leotiomycetes</taxon>
        <taxon>Helotiales</taxon>
        <taxon>Sclerotiniaceae</taxon>
        <taxon>Botrytis</taxon>
    </lineage>
</organism>
<evidence type="ECO:0000313" key="2">
    <source>
        <dbReference type="EMBL" id="KAF7934246.1"/>
    </source>
</evidence>
<comment type="caution">
    <text evidence="2">The sequence shown here is derived from an EMBL/GenBank/DDBJ whole genome shotgun (WGS) entry which is preliminary data.</text>
</comment>
<proteinExistence type="predicted"/>
<dbReference type="RefSeq" id="XP_038730203.1">
    <property type="nucleotide sequence ID" value="XM_038879121.1"/>
</dbReference>
<evidence type="ECO:0000313" key="3">
    <source>
        <dbReference type="Proteomes" id="UP000710849"/>
    </source>
</evidence>
<feature type="transmembrane region" description="Helical" evidence="1">
    <location>
        <begin position="146"/>
        <end position="168"/>
    </location>
</feature>
<accession>A0A9P5IEC9</accession>